<dbReference type="RefSeq" id="WP_047821217.1">
    <property type="nucleotide sequence ID" value="NZ_CP011770.1"/>
</dbReference>
<dbReference type="STRING" id="1348774.AB433_11975"/>
<sequence>MVTRIVGADLDLLTLNGQDQPRHVADFALENCEVMGNMLASVHPGEWRTIRNCSAVKCMQMNCSLAGTVVEDCLLDTMGQKGRSYLQLDACVFIRTTVRGRITTTLFRFDPHPFQDTTTGPKFSDQWRDELAARYRGVDWALDITEAKFASLTSLVTVPGHLVHFAPERAIRIRREGLTDGWQERMPMIMQICCEDFIFDSPFDSFVVARGEKKADREKFAEWAAIMRAEDFADPA</sequence>
<dbReference type="Proteomes" id="UP000035287">
    <property type="component" value="Chromosome"/>
</dbReference>
<gene>
    <name evidence="1" type="ORF">AB433_11975</name>
</gene>
<organism evidence="1 2">
    <name type="scientific">Croceicoccus naphthovorans</name>
    <dbReference type="NCBI Taxonomy" id="1348774"/>
    <lineage>
        <taxon>Bacteria</taxon>
        <taxon>Pseudomonadati</taxon>
        <taxon>Pseudomonadota</taxon>
        <taxon>Alphaproteobacteria</taxon>
        <taxon>Sphingomonadales</taxon>
        <taxon>Erythrobacteraceae</taxon>
        <taxon>Croceicoccus</taxon>
    </lineage>
</organism>
<evidence type="ECO:0000313" key="1">
    <source>
        <dbReference type="EMBL" id="AKM10517.1"/>
    </source>
</evidence>
<keyword evidence="2" id="KW-1185">Reference proteome</keyword>
<proteinExistence type="predicted"/>
<reference evidence="1 2" key="1">
    <citation type="submission" date="2015-06" db="EMBL/GenBank/DDBJ databases">
        <authorList>
            <person name="Zeng Y."/>
            <person name="Huang Y."/>
        </authorList>
    </citation>
    <scope>NUCLEOTIDE SEQUENCE [LARGE SCALE GENOMIC DNA]</scope>
    <source>
        <strain evidence="1 2">PQ-2</strain>
    </source>
</reference>
<dbReference type="EMBL" id="CP011770">
    <property type="protein sequence ID" value="AKM10517.1"/>
    <property type="molecule type" value="Genomic_DNA"/>
</dbReference>
<evidence type="ECO:0000313" key="2">
    <source>
        <dbReference type="Proteomes" id="UP000035287"/>
    </source>
</evidence>
<dbReference type="KEGG" id="cna:AB433_11975"/>
<dbReference type="AlphaFoldDB" id="A0A0G3XH42"/>
<dbReference type="PATRIC" id="fig|1348774.3.peg.2520"/>
<name>A0A0G3XH42_9SPHN</name>
<accession>A0A0G3XH42</accession>
<dbReference type="OrthoDB" id="3682445at2"/>
<protein>
    <submittedName>
        <fullName evidence="1">Uncharacterized protein</fullName>
    </submittedName>
</protein>